<evidence type="ECO:0000256" key="2">
    <source>
        <dbReference type="SAM" id="Coils"/>
    </source>
</evidence>
<dbReference type="Gene3D" id="2.40.420.20">
    <property type="match status" value="1"/>
</dbReference>
<reference evidence="6" key="1">
    <citation type="journal article" date="2019" name="Int. J. Syst. Evol. Microbiol.">
        <title>The Global Catalogue of Microorganisms (GCM) 10K type strain sequencing project: providing services to taxonomists for standard genome sequencing and annotation.</title>
        <authorList>
            <consortium name="The Broad Institute Genomics Platform"/>
            <consortium name="The Broad Institute Genome Sequencing Center for Infectious Disease"/>
            <person name="Wu L."/>
            <person name="Ma J."/>
        </authorList>
    </citation>
    <scope>NUCLEOTIDE SEQUENCE [LARGE SCALE GENOMIC DNA]</scope>
    <source>
        <strain evidence="6">KCTC 22245</strain>
    </source>
</reference>
<dbReference type="InterPro" id="IPR058625">
    <property type="entry name" value="MdtA-like_BSH"/>
</dbReference>
<feature type="domain" description="Multidrug resistance protein MdtA-like barrel-sandwich hybrid" evidence="4">
    <location>
        <begin position="69"/>
        <end position="215"/>
    </location>
</feature>
<feature type="coiled-coil region" evidence="2">
    <location>
        <begin position="111"/>
        <end position="188"/>
    </location>
</feature>
<dbReference type="Gene3D" id="2.40.30.170">
    <property type="match status" value="1"/>
</dbReference>
<accession>A0ABV7ME45</accession>
<comment type="similarity">
    <text evidence="1">Belongs to the membrane fusion protein (MFP) (TC 8.A.1) family.</text>
</comment>
<keyword evidence="6" id="KW-1185">Reference proteome</keyword>
<sequence length="421" mass="44493">MIRKLVVLGGAAGLALFFVGGIAILGAMRPEVETQIPEPVAPIAFVQEVTYGPLNLSVKSQGEVQPRREIQLSAQIAGRIEDVSESFANGGVFEKGETLVTIEDADYRLAVTRAQAQVAQAEQRLAVEEAEAALAARDYEELSGESLSDDPSLLALRKPQLAAARAELASAKANLADARLALQRTRIRAPFDGRVRSVNADVGQYVTPGQALGQIFATDIAQVRLPLTDADLAKLDLPFAFEAGDGEGPRVRLYADVAGQTREWFGHVARVDAAIDSSTRQIAAIVEVEDPYGAGADDGFPLAFGLFVNAEIYGTEVPRATVIPILALQEDGTVFVVDDEDRLVVKTPRVVAQAGEGFVVTEGLDEGDLLVVSPVTVNVGDAIRPLYENGESASRKPPEPEADEEASAAPAAATGQTGANL</sequence>
<evidence type="ECO:0000313" key="5">
    <source>
        <dbReference type="EMBL" id="MFC3303648.1"/>
    </source>
</evidence>
<organism evidence="5 6">
    <name type="scientific">Parvularcula lutaonensis</name>
    <dbReference type="NCBI Taxonomy" id="491923"/>
    <lineage>
        <taxon>Bacteria</taxon>
        <taxon>Pseudomonadati</taxon>
        <taxon>Pseudomonadota</taxon>
        <taxon>Alphaproteobacteria</taxon>
        <taxon>Parvularculales</taxon>
        <taxon>Parvularculaceae</taxon>
        <taxon>Parvularcula</taxon>
    </lineage>
</organism>
<feature type="region of interest" description="Disordered" evidence="3">
    <location>
        <begin position="388"/>
        <end position="421"/>
    </location>
</feature>
<evidence type="ECO:0000313" key="6">
    <source>
        <dbReference type="Proteomes" id="UP001595607"/>
    </source>
</evidence>
<dbReference type="NCBIfam" id="TIGR01730">
    <property type="entry name" value="RND_mfp"/>
    <property type="match status" value="1"/>
</dbReference>
<name>A0ABV7ME45_9PROT</name>
<dbReference type="Gene3D" id="2.40.50.100">
    <property type="match status" value="1"/>
</dbReference>
<dbReference type="Proteomes" id="UP001595607">
    <property type="component" value="Unassembled WGS sequence"/>
</dbReference>
<gene>
    <name evidence="5" type="ORF">ACFONP_13015</name>
</gene>
<dbReference type="Gene3D" id="1.10.287.470">
    <property type="entry name" value="Helix hairpin bin"/>
    <property type="match status" value="1"/>
</dbReference>
<dbReference type="InterPro" id="IPR006143">
    <property type="entry name" value="RND_pump_MFP"/>
</dbReference>
<evidence type="ECO:0000256" key="1">
    <source>
        <dbReference type="ARBA" id="ARBA00009477"/>
    </source>
</evidence>
<dbReference type="Pfam" id="PF25917">
    <property type="entry name" value="BSH_RND"/>
    <property type="match status" value="1"/>
</dbReference>
<comment type="caution">
    <text evidence="5">The sequence shown here is derived from an EMBL/GenBank/DDBJ whole genome shotgun (WGS) entry which is preliminary data.</text>
</comment>
<evidence type="ECO:0000259" key="4">
    <source>
        <dbReference type="Pfam" id="PF25917"/>
    </source>
</evidence>
<keyword evidence="2" id="KW-0175">Coiled coil</keyword>
<proteinExistence type="inferred from homology"/>
<dbReference type="SUPFAM" id="SSF111369">
    <property type="entry name" value="HlyD-like secretion proteins"/>
    <property type="match status" value="1"/>
</dbReference>
<dbReference type="RefSeq" id="WP_189576391.1">
    <property type="nucleotide sequence ID" value="NZ_BMXU01000002.1"/>
</dbReference>
<dbReference type="EMBL" id="JBHRVA010000003">
    <property type="protein sequence ID" value="MFC3303648.1"/>
    <property type="molecule type" value="Genomic_DNA"/>
</dbReference>
<protein>
    <submittedName>
        <fullName evidence="5">Efflux RND transporter periplasmic adaptor subunit</fullName>
    </submittedName>
</protein>
<evidence type="ECO:0000256" key="3">
    <source>
        <dbReference type="SAM" id="MobiDB-lite"/>
    </source>
</evidence>
<dbReference type="PANTHER" id="PTHR30469:SF12">
    <property type="entry name" value="MULTIDRUG RESISTANCE PROTEIN MDTA"/>
    <property type="match status" value="1"/>
</dbReference>
<dbReference type="PANTHER" id="PTHR30469">
    <property type="entry name" value="MULTIDRUG RESISTANCE PROTEIN MDTA"/>
    <property type="match status" value="1"/>
</dbReference>